<protein>
    <submittedName>
        <fullName evidence="2">Uncharacterized protein</fullName>
    </submittedName>
</protein>
<sequence length="81" mass="8559">MRFTAVLIMIAGLAGAAHAADDPAHAKTLIEQHKAIAAAHLAAAQCLASGKSEEACHQELNKTCKQLPIIGPLCGMRKHRH</sequence>
<dbReference type="RefSeq" id="WP_326506500.1">
    <property type="nucleotide sequence ID" value="NZ_JAWIIV010000008.1"/>
</dbReference>
<gene>
    <name evidence="2" type="ORF">RY831_11550</name>
</gene>
<comment type="caution">
    <text evidence="2">The sequence shown here is derived from an EMBL/GenBank/DDBJ whole genome shotgun (WGS) entry which is preliminary data.</text>
</comment>
<keyword evidence="1" id="KW-0732">Signal</keyword>
<dbReference type="Proteomes" id="UP001352263">
    <property type="component" value="Unassembled WGS sequence"/>
</dbReference>
<reference evidence="2 3" key="1">
    <citation type="submission" date="2023-10" db="EMBL/GenBank/DDBJ databases">
        <title>Noviherbaspirillum sp. CPCC 100848 genome assembly.</title>
        <authorList>
            <person name="Li X.Y."/>
            <person name="Fang X.M."/>
        </authorList>
    </citation>
    <scope>NUCLEOTIDE SEQUENCE [LARGE SCALE GENOMIC DNA]</scope>
    <source>
        <strain evidence="2 3">CPCC 100848</strain>
    </source>
</reference>
<dbReference type="EMBL" id="JAWIIV010000008">
    <property type="protein sequence ID" value="MEC4719786.1"/>
    <property type="molecule type" value="Genomic_DNA"/>
</dbReference>
<proteinExistence type="predicted"/>
<name>A0ABU6J849_9BURK</name>
<feature type="chain" id="PRO_5047534819" evidence="1">
    <location>
        <begin position="20"/>
        <end position="81"/>
    </location>
</feature>
<organism evidence="2 3">
    <name type="scientific">Noviherbaspirillum album</name>
    <dbReference type="NCBI Taxonomy" id="3080276"/>
    <lineage>
        <taxon>Bacteria</taxon>
        <taxon>Pseudomonadati</taxon>
        <taxon>Pseudomonadota</taxon>
        <taxon>Betaproteobacteria</taxon>
        <taxon>Burkholderiales</taxon>
        <taxon>Oxalobacteraceae</taxon>
        <taxon>Noviherbaspirillum</taxon>
    </lineage>
</organism>
<feature type="signal peptide" evidence="1">
    <location>
        <begin position="1"/>
        <end position="19"/>
    </location>
</feature>
<evidence type="ECO:0000313" key="2">
    <source>
        <dbReference type="EMBL" id="MEC4719786.1"/>
    </source>
</evidence>
<keyword evidence="3" id="KW-1185">Reference proteome</keyword>
<evidence type="ECO:0000313" key="3">
    <source>
        <dbReference type="Proteomes" id="UP001352263"/>
    </source>
</evidence>
<accession>A0ABU6J849</accession>
<evidence type="ECO:0000256" key="1">
    <source>
        <dbReference type="SAM" id="SignalP"/>
    </source>
</evidence>